<dbReference type="HAMAP" id="MF_01346">
    <property type="entry name" value="ATP_synth_alpha_bact"/>
    <property type="match status" value="1"/>
</dbReference>
<comment type="function">
    <text evidence="13">Produces ATP from ADP in the presence of a proton gradient across the membrane. The alpha chain is a regulatory subunit.</text>
</comment>
<comment type="subunit">
    <text evidence="12">F-type ATPases have 2 components, CF(1) - the catalytic core - and CF(0) - the membrane proton channel. CF(1) has five subunits: alpha(3), beta(3), gamma(1), delta(1), epsilon(1). CF(0) has four main subunits: a(1), b(1), b'(1) and c(9-12).</text>
</comment>
<comment type="catalytic activity">
    <reaction evidence="13">
        <text>ATP + H2O + 4 H(+)(in) = ADP + phosphate + 5 H(+)(out)</text>
        <dbReference type="Rhea" id="RHEA:57720"/>
        <dbReference type="ChEBI" id="CHEBI:15377"/>
        <dbReference type="ChEBI" id="CHEBI:15378"/>
        <dbReference type="ChEBI" id="CHEBI:30616"/>
        <dbReference type="ChEBI" id="CHEBI:43474"/>
        <dbReference type="ChEBI" id="CHEBI:456216"/>
        <dbReference type="EC" id="7.1.2.2"/>
    </reaction>
</comment>
<keyword evidence="8 13" id="KW-0406">Ion transport</keyword>
<keyword evidence="3 13" id="KW-0813">Transport</keyword>
<dbReference type="InterPro" id="IPR038376">
    <property type="entry name" value="ATP_synth_asu_C_sf"/>
</dbReference>
<keyword evidence="7 13" id="KW-1278">Translocase</keyword>
<dbReference type="RefSeq" id="WP_264308163.1">
    <property type="nucleotide sequence ID" value="NZ_CP109635.1"/>
</dbReference>
<dbReference type="InterPro" id="IPR033732">
    <property type="entry name" value="ATP_synth_F1_a_nt-bd_dom"/>
</dbReference>
<dbReference type="AlphaFoldDB" id="A0AA46TVZ3"/>
<evidence type="ECO:0000256" key="4">
    <source>
        <dbReference type="ARBA" id="ARBA00022741"/>
    </source>
</evidence>
<dbReference type="EC" id="7.1.2.2" evidence="13"/>
<dbReference type="GO" id="GO:0045259">
    <property type="term" value="C:proton-transporting ATP synthase complex"/>
    <property type="evidence" value="ECO:0007669"/>
    <property type="project" value="UniProtKB-KW"/>
</dbReference>
<dbReference type="InterPro" id="IPR036121">
    <property type="entry name" value="ATPase_F1/V1/A1_a/bsu_N_sf"/>
</dbReference>
<dbReference type="SUPFAM" id="SSF47917">
    <property type="entry name" value="C-terminal domain of alpha and beta subunits of F1 ATP synthase"/>
    <property type="match status" value="1"/>
</dbReference>
<dbReference type="FunFam" id="3.40.50.300:FF:002432">
    <property type="entry name" value="ATP synthase subunit alpha, mitochondrial"/>
    <property type="match status" value="1"/>
</dbReference>
<evidence type="ECO:0000313" key="16">
    <source>
        <dbReference type="EMBL" id="UYT10309.1"/>
    </source>
</evidence>
<keyword evidence="10 13" id="KW-0139">CF(1)</keyword>
<dbReference type="EMBL" id="CP109635">
    <property type="protein sequence ID" value="UYT10309.1"/>
    <property type="molecule type" value="Genomic_DNA"/>
</dbReference>
<dbReference type="Pfam" id="PF00306">
    <property type="entry name" value="ATP-synt_ab_C"/>
    <property type="match status" value="1"/>
</dbReference>
<evidence type="ECO:0000256" key="13">
    <source>
        <dbReference type="HAMAP-Rule" id="MF_01346"/>
    </source>
</evidence>
<evidence type="ECO:0000256" key="2">
    <source>
        <dbReference type="ARBA" id="ARBA00008936"/>
    </source>
</evidence>
<dbReference type="InterPro" id="IPR000793">
    <property type="entry name" value="ATP_synth_asu_C"/>
</dbReference>
<dbReference type="CDD" id="cd01132">
    <property type="entry name" value="F1-ATPase_alpha_CD"/>
    <property type="match status" value="1"/>
</dbReference>
<keyword evidence="11 13" id="KW-0066">ATP synthesis</keyword>
<evidence type="ECO:0000256" key="12">
    <source>
        <dbReference type="ARBA" id="ARBA00026013"/>
    </source>
</evidence>
<dbReference type="GO" id="GO:0005886">
    <property type="term" value="C:plasma membrane"/>
    <property type="evidence" value="ECO:0007669"/>
    <property type="project" value="UniProtKB-SubCell"/>
</dbReference>
<gene>
    <name evidence="13 16" type="primary">atpA</name>
    <name evidence="16" type="ORF">OF801_10270</name>
</gene>
<dbReference type="InterPro" id="IPR027417">
    <property type="entry name" value="P-loop_NTPase"/>
</dbReference>
<evidence type="ECO:0000259" key="14">
    <source>
        <dbReference type="Pfam" id="PF00006"/>
    </source>
</evidence>
<feature type="domain" description="ATPase F1/V1/A1 complex alpha/beta subunit nucleotide-binding" evidence="14">
    <location>
        <begin position="146"/>
        <end position="361"/>
    </location>
</feature>
<dbReference type="InterPro" id="IPR000194">
    <property type="entry name" value="ATPase_F1/V1/A1_a/bsu_nucl-bd"/>
</dbReference>
<feature type="domain" description="ATP synthase alpha subunit C-terminal" evidence="15">
    <location>
        <begin position="368"/>
        <end position="491"/>
    </location>
</feature>
<protein>
    <recommendedName>
        <fullName evidence="13">ATP synthase subunit alpha</fullName>
        <ecNumber evidence="13">7.1.2.2</ecNumber>
    </recommendedName>
    <alternativeName>
        <fullName evidence="13">ATP synthase F1 sector subunit alpha</fullName>
    </alternativeName>
    <alternativeName>
        <fullName evidence="13">F-ATPase subunit alpha</fullName>
    </alternativeName>
</protein>
<dbReference type="GO" id="GO:0005524">
    <property type="term" value="F:ATP binding"/>
    <property type="evidence" value="ECO:0007669"/>
    <property type="project" value="UniProtKB-UniRule"/>
</dbReference>
<name>A0AA46TVZ3_9LACT</name>
<dbReference type="Gene3D" id="1.20.150.20">
    <property type="entry name" value="ATP synthase alpha/beta chain, C-terminal domain"/>
    <property type="match status" value="1"/>
</dbReference>
<dbReference type="InterPro" id="IPR020003">
    <property type="entry name" value="ATPase_a/bsu_AS"/>
</dbReference>
<feature type="site" description="Required for activity" evidence="13">
    <location>
        <position position="359"/>
    </location>
</feature>
<dbReference type="SUPFAM" id="SSF50615">
    <property type="entry name" value="N-terminal domain of alpha and beta subunits of F1 ATP synthase"/>
    <property type="match status" value="1"/>
</dbReference>
<evidence type="ECO:0000256" key="8">
    <source>
        <dbReference type="ARBA" id="ARBA00023065"/>
    </source>
</evidence>
<keyword evidence="6 13" id="KW-0067">ATP-binding</keyword>
<dbReference type="Gene3D" id="2.40.30.20">
    <property type="match status" value="1"/>
</dbReference>
<keyword evidence="5 13" id="KW-0375">Hydrogen ion transport</keyword>
<evidence type="ECO:0000256" key="1">
    <source>
        <dbReference type="ARBA" id="ARBA00004370"/>
    </source>
</evidence>
<dbReference type="SUPFAM" id="SSF52540">
    <property type="entry name" value="P-loop containing nucleoside triphosphate hydrolases"/>
    <property type="match status" value="1"/>
</dbReference>
<sequence>MRLNKYSQNESLEYFKENGYITKVMDSIVFVLGLENGRIYDLVEIDERYVGIILELGKNTVGIGIFDENANVNEMMEVKLLNQLAGLQITEKVGATVLDVLGNVQYGESEENLEDNVTEEKIYSDYFKIARPIMDIASVKRPLQTGWLMIDSMIPVGKGQRQLLLGNRQTGKTQIALNAIVNQKGRDVKCIYVSIGQKNVQIANVIEFLKKKGSFDYTTIVSSSAGDSLIAQYLAPYAGVALAEKLRDEGNDVLIVYDDLTKHADAYRAISLLLSRVPGREAYPGDTFYIHSSLLERAGQLNKDNGGGSITALPIIETLADDVASYIPSNVISITDGQIFLRSNLFASGQKPAVDVGISVSRVGSDAQLPLVKSLSKGLNLILSQYAELKELMMFDSDLDDEKLKLIHDGEILMELFKQNIHENYGDEFSCLLLFGFKEGMFDDLSKEKVILLKKQLYILFEKEEILQRTIAKELELSAISENTGKAIKTFYNKCLEGV</sequence>
<dbReference type="Pfam" id="PF00006">
    <property type="entry name" value="ATP-synt_ab"/>
    <property type="match status" value="1"/>
</dbReference>
<organism evidence="16 17">
    <name type="scientific">Lactococcus garvieae</name>
    <dbReference type="NCBI Taxonomy" id="1363"/>
    <lineage>
        <taxon>Bacteria</taxon>
        <taxon>Bacillati</taxon>
        <taxon>Bacillota</taxon>
        <taxon>Bacilli</taxon>
        <taxon>Lactobacillales</taxon>
        <taxon>Streptococcaceae</taxon>
        <taxon>Lactococcus</taxon>
    </lineage>
</organism>
<keyword evidence="4 13" id="KW-0547">Nucleotide-binding</keyword>
<evidence type="ECO:0000256" key="7">
    <source>
        <dbReference type="ARBA" id="ARBA00022967"/>
    </source>
</evidence>
<evidence type="ECO:0000313" key="17">
    <source>
        <dbReference type="Proteomes" id="UP001164042"/>
    </source>
</evidence>
<proteinExistence type="inferred from homology"/>
<evidence type="ECO:0000259" key="15">
    <source>
        <dbReference type="Pfam" id="PF00306"/>
    </source>
</evidence>
<dbReference type="PROSITE" id="PS00152">
    <property type="entry name" value="ATPASE_ALPHA_BETA"/>
    <property type="match status" value="1"/>
</dbReference>
<evidence type="ECO:0000256" key="11">
    <source>
        <dbReference type="ARBA" id="ARBA00023310"/>
    </source>
</evidence>
<evidence type="ECO:0000256" key="9">
    <source>
        <dbReference type="ARBA" id="ARBA00023136"/>
    </source>
</evidence>
<dbReference type="PANTHER" id="PTHR48082:SF2">
    <property type="entry name" value="ATP SYNTHASE SUBUNIT ALPHA, MITOCHONDRIAL"/>
    <property type="match status" value="1"/>
</dbReference>
<reference evidence="16" key="1">
    <citation type="submission" date="2022-10" db="EMBL/GenBank/DDBJ databases">
        <title>Genome assembly of Lactococcus garvieae isolates from cricket gut.</title>
        <authorList>
            <person name="Luecke A.R."/>
            <person name="Brown A.M.V."/>
            <person name="Wakeman C.A."/>
        </authorList>
    </citation>
    <scope>NUCLEOTIDE SEQUENCE</scope>
    <source>
        <strain evidence="16">Alexii-11_2</strain>
    </source>
</reference>
<dbReference type="GO" id="GO:0046933">
    <property type="term" value="F:proton-transporting ATP synthase activity, rotational mechanism"/>
    <property type="evidence" value="ECO:0007669"/>
    <property type="project" value="UniProtKB-UniRule"/>
</dbReference>
<evidence type="ECO:0000256" key="3">
    <source>
        <dbReference type="ARBA" id="ARBA00022448"/>
    </source>
</evidence>
<accession>A0AA46TVZ3</accession>
<evidence type="ECO:0000256" key="5">
    <source>
        <dbReference type="ARBA" id="ARBA00022781"/>
    </source>
</evidence>
<dbReference type="InterPro" id="IPR005294">
    <property type="entry name" value="ATP_synth_F1_asu"/>
</dbReference>
<dbReference type="NCBIfam" id="TIGR00962">
    <property type="entry name" value="atpA"/>
    <property type="match status" value="1"/>
</dbReference>
<comment type="subcellular location">
    <subcellularLocation>
        <location evidence="13">Cell membrane</location>
        <topology evidence="13">Peripheral membrane protein</topology>
    </subcellularLocation>
    <subcellularLocation>
        <location evidence="1">Membrane</location>
    </subcellularLocation>
</comment>
<keyword evidence="9 13" id="KW-0472">Membrane</keyword>
<dbReference type="Gene3D" id="3.40.50.300">
    <property type="entry name" value="P-loop containing nucleotide triphosphate hydrolases"/>
    <property type="match status" value="1"/>
</dbReference>
<comment type="caution">
    <text evidence="13">Lacks conserved residue(s) required for the propagation of feature annotation.</text>
</comment>
<keyword evidence="13" id="KW-1003">Cell membrane</keyword>
<evidence type="ECO:0000256" key="10">
    <source>
        <dbReference type="ARBA" id="ARBA00023196"/>
    </source>
</evidence>
<comment type="similarity">
    <text evidence="2 13">Belongs to the ATPase alpha/beta chains family.</text>
</comment>
<dbReference type="GO" id="GO:0043531">
    <property type="term" value="F:ADP binding"/>
    <property type="evidence" value="ECO:0007669"/>
    <property type="project" value="TreeGrafter"/>
</dbReference>
<evidence type="ECO:0000256" key="6">
    <source>
        <dbReference type="ARBA" id="ARBA00022840"/>
    </source>
</evidence>
<dbReference type="Proteomes" id="UP001164042">
    <property type="component" value="Chromosome"/>
</dbReference>
<dbReference type="InterPro" id="IPR023366">
    <property type="entry name" value="ATP_synth_asu-like_sf"/>
</dbReference>
<dbReference type="PANTHER" id="PTHR48082">
    <property type="entry name" value="ATP SYNTHASE SUBUNIT ALPHA, MITOCHONDRIAL"/>
    <property type="match status" value="1"/>
</dbReference>